<evidence type="ECO:0000313" key="10">
    <source>
        <dbReference type="Proteomes" id="UP000659654"/>
    </source>
</evidence>
<keyword evidence="3 7" id="KW-0813">Transport</keyword>
<keyword evidence="4 7" id="KW-0812">Transmembrane</keyword>
<evidence type="ECO:0000313" key="11">
    <source>
        <dbReference type="WBParaSite" id="BXY_1765000.1"/>
    </source>
</evidence>
<gene>
    <name evidence="8" type="ORF">BXYJ_LOCUS4740</name>
</gene>
<evidence type="ECO:0000256" key="3">
    <source>
        <dbReference type="ARBA" id="ARBA00022448"/>
    </source>
</evidence>
<feature type="transmembrane region" description="Helical" evidence="7">
    <location>
        <begin position="210"/>
        <end position="230"/>
    </location>
</feature>
<protein>
    <recommendedName>
        <fullName evidence="7">Solute carrier family 40 member</fullName>
    </recommendedName>
</protein>
<reference evidence="11" key="1">
    <citation type="submission" date="2016-11" db="UniProtKB">
        <authorList>
            <consortium name="WormBaseParasite"/>
        </authorList>
    </citation>
    <scope>IDENTIFICATION</scope>
</reference>
<keyword evidence="7" id="KW-0406">Ion transport</keyword>
<proteinExistence type="inferred from homology"/>
<dbReference type="Proteomes" id="UP000582659">
    <property type="component" value="Unassembled WGS sequence"/>
</dbReference>
<feature type="transmembrane region" description="Helical" evidence="7">
    <location>
        <begin position="251"/>
        <end position="271"/>
    </location>
</feature>
<evidence type="ECO:0000256" key="1">
    <source>
        <dbReference type="ARBA" id="ARBA00004141"/>
    </source>
</evidence>
<organism evidence="9 11">
    <name type="scientific">Bursaphelenchus xylophilus</name>
    <name type="common">Pinewood nematode worm</name>
    <name type="synonym">Aphelenchoides xylophilus</name>
    <dbReference type="NCBI Taxonomy" id="6326"/>
    <lineage>
        <taxon>Eukaryota</taxon>
        <taxon>Metazoa</taxon>
        <taxon>Ecdysozoa</taxon>
        <taxon>Nematoda</taxon>
        <taxon>Chromadorea</taxon>
        <taxon>Rhabditida</taxon>
        <taxon>Tylenchina</taxon>
        <taxon>Tylenchomorpha</taxon>
        <taxon>Aphelenchoidea</taxon>
        <taxon>Aphelenchoididae</taxon>
        <taxon>Bursaphelenchus</taxon>
    </lineage>
</organism>
<dbReference type="eggNOG" id="KOG2601">
    <property type="taxonomic scope" value="Eukaryota"/>
</dbReference>
<dbReference type="PANTHER" id="PTHR11660:SF57">
    <property type="entry name" value="SOLUTE CARRIER FAMILY 40 MEMBER"/>
    <property type="match status" value="1"/>
</dbReference>
<dbReference type="WBParaSite" id="BXY_1765000.1">
    <property type="protein sequence ID" value="BXY_1765000.1"/>
    <property type="gene ID" value="BXY_1765000"/>
</dbReference>
<dbReference type="Pfam" id="PF06963">
    <property type="entry name" value="FPN1"/>
    <property type="match status" value="1"/>
</dbReference>
<dbReference type="Proteomes" id="UP000659654">
    <property type="component" value="Unassembled WGS sequence"/>
</dbReference>
<dbReference type="InterPro" id="IPR036259">
    <property type="entry name" value="MFS_trans_sf"/>
</dbReference>
<comment type="function">
    <text evidence="7">May be involved in iron transport and iron homeostasis.</text>
</comment>
<evidence type="ECO:0000256" key="5">
    <source>
        <dbReference type="ARBA" id="ARBA00022989"/>
    </source>
</evidence>
<evidence type="ECO:0000256" key="6">
    <source>
        <dbReference type="ARBA" id="ARBA00023136"/>
    </source>
</evidence>
<dbReference type="SUPFAM" id="SSF103473">
    <property type="entry name" value="MFS general substrate transporter"/>
    <property type="match status" value="1"/>
</dbReference>
<sequence>MFIAIYDHVPELRAKHKRTPSLQKKLTAEQKSLIDPAVEKVELETNWCSDVVQIFWKQSIYPAAIGLALMYFTVLGFDGIPISYGKANGLPDDLLGLLKGAASLLGIIGALAYTQLEQGIGLKKTAFVGMSIQQMSNVFCIFSLFAAGTLFAPGEYWSSFTAESWLSNFRSTFSIERAAKIPLNGTEVSDEDDLMSGIDWYSFKVHGHPMYSIFLFFIGVTVARVGVWIADLAITQLMQENVLETERLTVFGVHNAICQFFSLLKDILVILFPDPKIFGAFVLLSIMSVMAAYLHYIYYMWRTRGLDDVETVASDTADLDVIEELKIPDDVLISRP</sequence>
<feature type="transmembrane region" description="Helical" evidence="7">
    <location>
        <begin position="60"/>
        <end position="82"/>
    </location>
</feature>
<dbReference type="EMBL" id="CAJFDI010000002">
    <property type="protein sequence ID" value="CAD5216848.1"/>
    <property type="molecule type" value="Genomic_DNA"/>
</dbReference>
<evidence type="ECO:0000256" key="4">
    <source>
        <dbReference type="ARBA" id="ARBA00022692"/>
    </source>
</evidence>
<dbReference type="AlphaFoldDB" id="A0A1I7SX66"/>
<comment type="similarity">
    <text evidence="2 7">Belongs to the ferroportin (FP) (TC 2.A.100) family. SLC40A subfamily.</text>
</comment>
<dbReference type="Proteomes" id="UP000095284">
    <property type="component" value="Unplaced"/>
</dbReference>
<dbReference type="EMBL" id="CAJFCV020000002">
    <property type="protein sequence ID" value="CAG9100208.1"/>
    <property type="molecule type" value="Genomic_DNA"/>
</dbReference>
<comment type="subcellular location">
    <subcellularLocation>
        <location evidence="1 7">Membrane</location>
        <topology evidence="1 7">Multi-pass membrane protein</topology>
    </subcellularLocation>
</comment>
<dbReference type="OrthoDB" id="648861at2759"/>
<keyword evidence="6 7" id="KW-0472">Membrane</keyword>
<feature type="transmembrane region" description="Helical" evidence="7">
    <location>
        <begin position="94"/>
        <end position="114"/>
    </location>
</feature>
<dbReference type="GO" id="GO:0005381">
    <property type="term" value="F:iron ion transmembrane transporter activity"/>
    <property type="evidence" value="ECO:0007669"/>
    <property type="project" value="UniProtKB-UniRule"/>
</dbReference>
<dbReference type="PANTHER" id="PTHR11660">
    <property type="entry name" value="SOLUTE CARRIER FAMILY 40 MEMBER"/>
    <property type="match status" value="1"/>
</dbReference>
<dbReference type="InterPro" id="IPR009716">
    <property type="entry name" value="Ferroportin-1"/>
</dbReference>
<comment type="caution">
    <text evidence="7">Lacks conserved residue(s) required for the propagation of feature annotation.</text>
</comment>
<evidence type="ECO:0000313" key="9">
    <source>
        <dbReference type="Proteomes" id="UP000095284"/>
    </source>
</evidence>
<evidence type="ECO:0000256" key="2">
    <source>
        <dbReference type="ARBA" id="ARBA00006279"/>
    </source>
</evidence>
<feature type="transmembrane region" description="Helical" evidence="7">
    <location>
        <begin position="277"/>
        <end position="298"/>
    </location>
</feature>
<dbReference type="SMR" id="A0A1I7SX66"/>
<keyword evidence="5 7" id="KW-1133">Transmembrane helix</keyword>
<evidence type="ECO:0000256" key="7">
    <source>
        <dbReference type="RuleBase" id="RU365065"/>
    </source>
</evidence>
<reference evidence="8" key="2">
    <citation type="submission" date="2020-09" db="EMBL/GenBank/DDBJ databases">
        <authorList>
            <person name="Kikuchi T."/>
        </authorList>
    </citation>
    <scope>NUCLEOTIDE SEQUENCE</scope>
    <source>
        <strain evidence="8">Ka4C1</strain>
    </source>
</reference>
<keyword evidence="10" id="KW-1185">Reference proteome</keyword>
<name>A0A1I7SX66_BURXY</name>
<dbReference type="GO" id="GO:0016020">
    <property type="term" value="C:membrane"/>
    <property type="evidence" value="ECO:0007669"/>
    <property type="project" value="UniProtKB-SubCell"/>
</dbReference>
<feature type="transmembrane region" description="Helical" evidence="7">
    <location>
        <begin position="135"/>
        <end position="154"/>
    </location>
</feature>
<evidence type="ECO:0000313" key="8">
    <source>
        <dbReference type="EMBL" id="CAD5216848.1"/>
    </source>
</evidence>
<accession>A0A1I7SX66</accession>